<dbReference type="InterPro" id="IPR007112">
    <property type="entry name" value="Expansin/allergen_DPBB_dom"/>
</dbReference>
<dbReference type="PANTHER" id="PTHR47480">
    <property type="entry name" value="EG45-LIKE DOMAIN CONTAINING PROTEIN"/>
    <property type="match status" value="1"/>
</dbReference>
<evidence type="ECO:0000313" key="4">
    <source>
        <dbReference type="Proteomes" id="UP001632038"/>
    </source>
</evidence>
<evidence type="ECO:0000256" key="1">
    <source>
        <dbReference type="SAM" id="SignalP"/>
    </source>
</evidence>
<evidence type="ECO:0000313" key="3">
    <source>
        <dbReference type="EMBL" id="KAL3650886.1"/>
    </source>
</evidence>
<keyword evidence="1" id="KW-0732">Signal</keyword>
<protein>
    <recommendedName>
        <fullName evidence="2">Expansin-like EG45 domain-containing protein</fullName>
    </recommendedName>
</protein>
<dbReference type="CDD" id="cd22269">
    <property type="entry name" value="DPBB_EG45-like"/>
    <property type="match status" value="1"/>
</dbReference>
<evidence type="ECO:0000259" key="2">
    <source>
        <dbReference type="PROSITE" id="PS50842"/>
    </source>
</evidence>
<dbReference type="InterPro" id="IPR009009">
    <property type="entry name" value="RlpA-like_DPBB"/>
</dbReference>
<dbReference type="InterPro" id="IPR036908">
    <property type="entry name" value="RlpA-like_sf"/>
</dbReference>
<proteinExistence type="predicted"/>
<dbReference type="SUPFAM" id="SSF50685">
    <property type="entry name" value="Barwin-like endoglucanases"/>
    <property type="match status" value="1"/>
</dbReference>
<keyword evidence="4" id="KW-1185">Reference proteome</keyword>
<organism evidence="3 4">
    <name type="scientific">Castilleja foliolosa</name>
    <dbReference type="NCBI Taxonomy" id="1961234"/>
    <lineage>
        <taxon>Eukaryota</taxon>
        <taxon>Viridiplantae</taxon>
        <taxon>Streptophyta</taxon>
        <taxon>Embryophyta</taxon>
        <taxon>Tracheophyta</taxon>
        <taxon>Spermatophyta</taxon>
        <taxon>Magnoliopsida</taxon>
        <taxon>eudicotyledons</taxon>
        <taxon>Gunneridae</taxon>
        <taxon>Pentapetalae</taxon>
        <taxon>asterids</taxon>
        <taxon>lamiids</taxon>
        <taxon>Lamiales</taxon>
        <taxon>Orobanchaceae</taxon>
        <taxon>Pedicularideae</taxon>
        <taxon>Castillejinae</taxon>
        <taxon>Castilleja</taxon>
    </lineage>
</organism>
<dbReference type="Proteomes" id="UP001632038">
    <property type="component" value="Unassembled WGS sequence"/>
</dbReference>
<feature type="signal peptide" evidence="1">
    <location>
        <begin position="1"/>
        <end position="25"/>
    </location>
</feature>
<name>A0ABD3E900_9LAMI</name>
<feature type="domain" description="Expansin-like EG45" evidence="2">
    <location>
        <begin position="39"/>
        <end position="140"/>
    </location>
</feature>
<comment type="caution">
    <text evidence="3">The sequence shown here is derived from an EMBL/GenBank/DDBJ whole genome shotgun (WGS) entry which is preliminary data.</text>
</comment>
<reference evidence="4" key="1">
    <citation type="journal article" date="2024" name="IScience">
        <title>Strigolactones Initiate the Formation of Haustorium-like Structures in Castilleja.</title>
        <authorList>
            <person name="Buerger M."/>
            <person name="Peterson D."/>
            <person name="Chory J."/>
        </authorList>
    </citation>
    <scope>NUCLEOTIDE SEQUENCE [LARGE SCALE GENOMIC DNA]</scope>
</reference>
<gene>
    <name evidence="3" type="ORF">CASFOL_007289</name>
</gene>
<feature type="chain" id="PRO_5044816084" description="Expansin-like EG45 domain-containing protein" evidence="1">
    <location>
        <begin position="26"/>
        <end position="140"/>
    </location>
</feature>
<dbReference type="PROSITE" id="PS50842">
    <property type="entry name" value="EXPANSIN_EG45"/>
    <property type="match status" value="1"/>
</dbReference>
<dbReference type="AlphaFoldDB" id="A0ABD3E900"/>
<dbReference type="Pfam" id="PF03330">
    <property type="entry name" value="DPBB_1"/>
    <property type="match status" value="1"/>
</dbReference>
<dbReference type="PANTHER" id="PTHR47480:SF1">
    <property type="entry name" value="EG45-LIKE DOMAIN CONTAINING PROTEIN 1"/>
    <property type="match status" value="1"/>
</dbReference>
<accession>A0ABD3E900</accession>
<dbReference type="Gene3D" id="2.40.40.10">
    <property type="entry name" value="RlpA-like domain"/>
    <property type="match status" value="1"/>
</dbReference>
<sequence length="140" mass="15449">MLKPEFVFLWLAVLFFGPQVQFCRADIGTASRYATPYTPTACYGSDPTQFPLSNYFAAAGEGIWENGAACGRQYLVQCISSVQQSCESDKVIQVRIVDRAQSLVSRPARDGASLVLFHTAFEEFGNNSADVLSIQFVQFT</sequence>
<dbReference type="EMBL" id="JAVIJP010000007">
    <property type="protein sequence ID" value="KAL3650886.1"/>
    <property type="molecule type" value="Genomic_DNA"/>
</dbReference>